<dbReference type="SUPFAM" id="SSF51306">
    <property type="entry name" value="LexA/Signal peptidase"/>
    <property type="match status" value="1"/>
</dbReference>
<dbReference type="AlphaFoldDB" id="A0A0U5F695"/>
<evidence type="ECO:0000259" key="1">
    <source>
        <dbReference type="Pfam" id="PF10502"/>
    </source>
</evidence>
<reference evidence="3 5" key="3">
    <citation type="journal article" date="2020" name="Int. J. Syst. Evol. Microbiol.">
        <title>Novel acetic acid bacteria from cider fermentations: Acetobacter conturbans sp. nov. and Acetobacter fallax sp. nov.</title>
        <authorList>
            <person name="Sombolestani A.S."/>
            <person name="Cleenwerck I."/>
            <person name="Cnockaert M."/>
            <person name="Borremans W."/>
            <person name="Wieme A.D."/>
            <person name="De Vuyst L."/>
            <person name="Vandamme P."/>
        </authorList>
    </citation>
    <scope>NUCLEOTIDE SEQUENCE [LARGE SCALE GENOMIC DNA]</scope>
    <source>
        <strain evidence="3 5">LMG 23848</strain>
    </source>
</reference>
<accession>A0A0U5F695</accession>
<feature type="domain" description="Peptidase S26" evidence="1">
    <location>
        <begin position="9"/>
        <end position="162"/>
    </location>
</feature>
<dbReference type="Proteomes" id="UP000657200">
    <property type="component" value="Unassembled WGS sequence"/>
</dbReference>
<dbReference type="Gene3D" id="2.10.109.10">
    <property type="entry name" value="Umud Fragment, subunit A"/>
    <property type="match status" value="1"/>
</dbReference>
<sequence>MTRFGYVMATYFAAMGVAVASIVPVPVKLLWNASASTPLGLYDLTAPNGLKAGDLVAVRPPKPLVDFMVGRGYIGRNVPLLKPLAALPGQQVCRVGRTVTVDGVVLGEAQDRDRRGRVLPVWQGCRRIAPDQIFLMNPSVHDSLDGRYFGSLPRNAVIGRATPLYTDAHGDGHFVWHDLLAGRPMPLFPNIAMETSHAADR</sequence>
<dbReference type="OrthoDB" id="5360818at2"/>
<reference evidence="2" key="2">
    <citation type="submission" date="2014-09" db="EMBL/GenBank/DDBJ databases">
        <authorList>
            <person name="Magalhaes I.L.F."/>
            <person name="Oliveira U."/>
            <person name="Santos F.R."/>
            <person name="Vidigal T.H.D.A."/>
            <person name="Brescovit A.D."/>
            <person name="Santos A.J."/>
        </authorList>
    </citation>
    <scope>NUCLEOTIDE SEQUENCE</scope>
    <source>
        <strain evidence="2">LMG 23848T</strain>
    </source>
</reference>
<dbReference type="EMBL" id="WOTE01000014">
    <property type="protein sequence ID" value="NHO40490.1"/>
    <property type="molecule type" value="Genomic_DNA"/>
</dbReference>
<evidence type="ECO:0000313" key="5">
    <source>
        <dbReference type="Proteomes" id="UP000657200"/>
    </source>
</evidence>
<dbReference type="InterPro" id="IPR019533">
    <property type="entry name" value="Peptidase_S26"/>
</dbReference>
<organism evidence="2 4">
    <name type="scientific">Acetobacter ghanensis</name>
    <dbReference type="NCBI Taxonomy" id="431306"/>
    <lineage>
        <taxon>Bacteria</taxon>
        <taxon>Pseudomonadati</taxon>
        <taxon>Pseudomonadota</taxon>
        <taxon>Alphaproteobacteria</taxon>
        <taxon>Acetobacterales</taxon>
        <taxon>Acetobacteraceae</taxon>
        <taxon>Acetobacter</taxon>
    </lineage>
</organism>
<proteinExistence type="predicted"/>
<dbReference type="PATRIC" id="fig|431306.5.peg.315"/>
<dbReference type="InterPro" id="IPR036286">
    <property type="entry name" value="LexA/Signal_pep-like_sf"/>
</dbReference>
<dbReference type="RefSeq" id="WP_059022675.1">
    <property type="nucleotide sequence ID" value="NZ_LN609302.1"/>
</dbReference>
<dbReference type="Proteomes" id="UP000068250">
    <property type="component" value="Chromosome I"/>
</dbReference>
<evidence type="ECO:0000313" key="3">
    <source>
        <dbReference type="EMBL" id="NHO40490.1"/>
    </source>
</evidence>
<dbReference type="STRING" id="431306.AGA_358"/>
<protein>
    <submittedName>
        <fullName evidence="2">Conjugal transfer protein</fullName>
    </submittedName>
    <submittedName>
        <fullName evidence="3">S26 family signal peptidase</fullName>
    </submittedName>
</protein>
<dbReference type="GO" id="GO:0006465">
    <property type="term" value="P:signal peptide processing"/>
    <property type="evidence" value="ECO:0007669"/>
    <property type="project" value="InterPro"/>
</dbReference>
<dbReference type="GO" id="GO:0004252">
    <property type="term" value="F:serine-type endopeptidase activity"/>
    <property type="evidence" value="ECO:0007669"/>
    <property type="project" value="InterPro"/>
</dbReference>
<keyword evidence="5" id="KW-1185">Reference proteome</keyword>
<evidence type="ECO:0000313" key="2">
    <source>
        <dbReference type="EMBL" id="CEF53693.1"/>
    </source>
</evidence>
<evidence type="ECO:0000313" key="4">
    <source>
        <dbReference type="Proteomes" id="UP000068250"/>
    </source>
</evidence>
<dbReference type="Pfam" id="PF10502">
    <property type="entry name" value="Peptidase_S26"/>
    <property type="match status" value="1"/>
</dbReference>
<reference evidence="4" key="1">
    <citation type="submission" date="2014-09" db="EMBL/GenBank/DDBJ databases">
        <authorList>
            <person name="Illeghems K.G."/>
        </authorList>
    </citation>
    <scope>NUCLEOTIDE SEQUENCE [LARGE SCALE GENOMIC DNA]</scope>
    <source>
        <strain evidence="4">LMG 23848T</strain>
    </source>
</reference>
<gene>
    <name evidence="2" type="primary">traF</name>
    <name evidence="2" type="ORF">AGA_358</name>
    <name evidence="3" type="ORF">GOB80_12575</name>
</gene>
<name>A0A0U5F695_9PROT</name>
<dbReference type="EMBL" id="LN609302">
    <property type="protein sequence ID" value="CEF53693.1"/>
    <property type="molecule type" value="Genomic_DNA"/>
</dbReference>